<keyword evidence="2" id="KW-0732">Signal</keyword>
<dbReference type="EMBL" id="AP014809">
    <property type="protein sequence ID" value="BAU90675.1"/>
    <property type="molecule type" value="Genomic_DNA"/>
</dbReference>
<proteinExistence type="predicted"/>
<reference evidence="3 4" key="1">
    <citation type="journal article" date="2016" name="Genome Announc.">
        <title>Complete Genome Sequence of Methylobacterium populi P-1M, Isolated from Pink-Pigmented Household Biofilm.</title>
        <authorList>
            <person name="Morohoshi T."/>
            <person name="Ikeda T."/>
        </authorList>
    </citation>
    <scope>NUCLEOTIDE SEQUENCE [LARGE SCALE GENOMIC DNA]</scope>
    <source>
        <strain evidence="3 4">P-1M</strain>
    </source>
</reference>
<name>A0A160PE07_9HYPH</name>
<organism evidence="3 4">
    <name type="scientific">Methylorubrum populi</name>
    <dbReference type="NCBI Taxonomy" id="223967"/>
    <lineage>
        <taxon>Bacteria</taxon>
        <taxon>Pseudomonadati</taxon>
        <taxon>Pseudomonadota</taxon>
        <taxon>Alphaproteobacteria</taxon>
        <taxon>Hyphomicrobiales</taxon>
        <taxon>Methylobacteriaceae</taxon>
        <taxon>Methylorubrum</taxon>
    </lineage>
</organism>
<dbReference type="AlphaFoldDB" id="A0A160PE07"/>
<evidence type="ECO:0000313" key="4">
    <source>
        <dbReference type="Proteomes" id="UP000218288"/>
    </source>
</evidence>
<feature type="transmembrane region" description="Helical" evidence="1">
    <location>
        <begin position="38"/>
        <end position="55"/>
    </location>
</feature>
<evidence type="ECO:0000256" key="2">
    <source>
        <dbReference type="SAM" id="SignalP"/>
    </source>
</evidence>
<accession>A0A160PE07</accession>
<feature type="chain" id="PRO_5007819436" description="Lipoprotein" evidence="2">
    <location>
        <begin position="29"/>
        <end position="103"/>
    </location>
</feature>
<keyword evidence="1" id="KW-0472">Membrane</keyword>
<gene>
    <name evidence="3" type="ORF">MPPM_2070</name>
</gene>
<dbReference type="RefSeq" id="WP_096484966.1">
    <property type="nucleotide sequence ID" value="NZ_AP014809.1"/>
</dbReference>
<protein>
    <recommendedName>
        <fullName evidence="5">Lipoprotein</fullName>
    </recommendedName>
</protein>
<dbReference type="PROSITE" id="PS51257">
    <property type="entry name" value="PROKAR_LIPOPROTEIN"/>
    <property type="match status" value="1"/>
</dbReference>
<feature type="signal peptide" evidence="2">
    <location>
        <begin position="1"/>
        <end position="28"/>
    </location>
</feature>
<keyword evidence="1" id="KW-0812">Transmembrane</keyword>
<sequence>MRGFLLGGVMAGALACTLTLGAVPAAQARDGIGPGGAAALGVLGGLAVGGAIAAANDPYYPGKPVYRAPPPPVYVEGPVCHFERRETIDPYGDIYVRRVRVCE</sequence>
<evidence type="ECO:0000256" key="1">
    <source>
        <dbReference type="SAM" id="Phobius"/>
    </source>
</evidence>
<keyword evidence="1" id="KW-1133">Transmembrane helix</keyword>
<evidence type="ECO:0008006" key="5">
    <source>
        <dbReference type="Google" id="ProtNLM"/>
    </source>
</evidence>
<dbReference type="Proteomes" id="UP000218288">
    <property type="component" value="Chromosome"/>
</dbReference>
<evidence type="ECO:0000313" key="3">
    <source>
        <dbReference type="EMBL" id="BAU90675.1"/>
    </source>
</evidence>